<evidence type="ECO:0000256" key="9">
    <source>
        <dbReference type="ARBA" id="ARBA00023136"/>
    </source>
</evidence>
<evidence type="ECO:0000256" key="6">
    <source>
        <dbReference type="ARBA" id="ARBA00022857"/>
    </source>
</evidence>
<dbReference type="InterPro" id="IPR020946">
    <property type="entry name" value="Flavin_mOase-like"/>
</dbReference>
<dbReference type="GO" id="GO:0022857">
    <property type="term" value="F:transmembrane transporter activity"/>
    <property type="evidence" value="ECO:0007669"/>
    <property type="project" value="InterPro"/>
</dbReference>
<dbReference type="InterPro" id="IPR036188">
    <property type="entry name" value="FAD/NAD-bd_sf"/>
</dbReference>
<keyword evidence="6" id="KW-0521">NADP</keyword>
<evidence type="ECO:0000256" key="5">
    <source>
        <dbReference type="ARBA" id="ARBA00022827"/>
    </source>
</evidence>
<feature type="transmembrane region" description="Helical" evidence="10">
    <location>
        <begin position="410"/>
        <end position="429"/>
    </location>
</feature>
<feature type="transmembrane region" description="Helical" evidence="10">
    <location>
        <begin position="291"/>
        <end position="311"/>
    </location>
</feature>
<feature type="transmembrane region" description="Helical" evidence="10">
    <location>
        <begin position="97"/>
        <end position="122"/>
    </location>
</feature>
<dbReference type="PRINTS" id="PR00370">
    <property type="entry name" value="FMOXYGENASE"/>
</dbReference>
<keyword evidence="4 10" id="KW-0812">Transmembrane</keyword>
<evidence type="ECO:0000256" key="2">
    <source>
        <dbReference type="ARBA" id="ARBA00009183"/>
    </source>
</evidence>
<dbReference type="GO" id="GO:0050661">
    <property type="term" value="F:NADP binding"/>
    <property type="evidence" value="ECO:0007669"/>
    <property type="project" value="InterPro"/>
</dbReference>
<name>A0A6J7SUF6_9ZZZZ</name>
<dbReference type="Pfam" id="PF00743">
    <property type="entry name" value="FMO-like"/>
    <property type="match status" value="1"/>
</dbReference>
<comment type="similarity">
    <text evidence="2">Belongs to the FMO family.</text>
</comment>
<feature type="transmembrane region" description="Helical" evidence="10">
    <location>
        <begin position="239"/>
        <end position="260"/>
    </location>
</feature>
<feature type="transmembrane region" description="Helical" evidence="10">
    <location>
        <begin position="371"/>
        <end position="398"/>
    </location>
</feature>
<evidence type="ECO:0000256" key="7">
    <source>
        <dbReference type="ARBA" id="ARBA00022989"/>
    </source>
</evidence>
<dbReference type="GO" id="GO:0050660">
    <property type="term" value="F:flavin adenine dinucleotide binding"/>
    <property type="evidence" value="ECO:0007669"/>
    <property type="project" value="InterPro"/>
</dbReference>
<keyword evidence="8" id="KW-0560">Oxidoreductase</keyword>
<dbReference type="Gene3D" id="1.20.1740.10">
    <property type="entry name" value="Amino acid/polyamine transporter I"/>
    <property type="match status" value="1"/>
</dbReference>
<evidence type="ECO:0000256" key="1">
    <source>
        <dbReference type="ARBA" id="ARBA00004141"/>
    </source>
</evidence>
<feature type="transmembrane region" description="Helical" evidence="10">
    <location>
        <begin position="204"/>
        <end position="227"/>
    </location>
</feature>
<feature type="transmembrane region" description="Helical" evidence="10">
    <location>
        <begin position="344"/>
        <end position="365"/>
    </location>
</feature>
<evidence type="ECO:0000313" key="11">
    <source>
        <dbReference type="EMBL" id="CAB4774397.1"/>
    </source>
</evidence>
<feature type="transmembrane region" description="Helical" evidence="10">
    <location>
        <begin position="24"/>
        <end position="44"/>
    </location>
</feature>
<feature type="transmembrane region" description="Helical" evidence="10">
    <location>
        <begin position="164"/>
        <end position="184"/>
    </location>
</feature>
<dbReference type="PANTHER" id="PTHR23023">
    <property type="entry name" value="DIMETHYLANILINE MONOOXYGENASE"/>
    <property type="match status" value="1"/>
</dbReference>
<accession>A0A6J7SUF6</accession>
<sequence length="938" mass="102538">MSKKERKASTALIRDRRTLSTQRIVFLVIAAAAPLAAMIGNVPLAMVYGNGAGLPVAYAVAAIVLICFSIGYAAMSRRIINTGAFYTYISRALGKDIGVGAAYLALTSYTAMTCGLAGAFGYFMHELILSAAAVSIPWFALSAIGIAIVAVLGYRSVDLSAKILGFLMIAEFAVLVVFEIIVIAKNGFSAFPLESFTYKQATSGPFGIAALIAFTSFIGFESAALYGEETNNPEKSIPRATYIAVTTVGIFYVFTTWVIIGATGVDKLKAQAQADGGVFVLNLLNQYGGEVLFDIGAVLLCTSVLAGYSALHNAASRYLFALGRENIAPAKFGDYHKDFFSPHIASLAITAVSSIVAIAFAASGADPYKVFAASLIAVGTLGIVALQAFASLSVVVFFWRRKDRKIWQGLIAPFIGFIGLMGAFILAATHYNTLTGSDNKLINLVPVLLIFITIGGIINGIRIKRNKPVVYAKLASTQLRSKKEVDYVAPQVNYTQKYCLVGAGPAGLVMARALIKEGVPFDWYERHSDVGGIWDMNNPGTPMYDTAHFISSKYTSGFYGYPMPKEFPDYPSWKQILEYIRGFADAYDLKRRVNFGVSVVQADPLKDDTWQVSLSNGTTQTYEGVINATGVTWHANRPTIKGEEKFRGTIIHSVDYRTPTVFSGKHVLIVGAGNSGVDIASDAAKYADQAFFSVRRGYRFIPKYIFGVPTDALISGKIAPPKGVSISGDVTKMIDTLVGDLTRYGLPKPDHDLLASHPIMNTQVLHHLGHGDLIAKPDIEEITQNGVTFKDGSHVDLDLIVLATGYSYSVPYLEQSDDEWKDGRPQLYLRILSRKHPNLYFIGYAEFADAAYKRFDEMAQMVVIDIRARATGLHYPELLELRRSDNPDLAGGHKYIQSPRHTNYIEVETYLNYLAILRDRFDWPEVDDTTYRSLLNSQ</sequence>
<feature type="transmembrane region" description="Helical" evidence="10">
    <location>
        <begin position="128"/>
        <end position="152"/>
    </location>
</feature>
<dbReference type="InterPro" id="IPR002293">
    <property type="entry name" value="AA/rel_permease1"/>
</dbReference>
<reference evidence="12" key="1">
    <citation type="submission" date="2020-05" db="EMBL/GenBank/DDBJ databases">
        <authorList>
            <person name="Chiriac C."/>
            <person name="Salcher M."/>
            <person name="Ghai R."/>
            <person name="Kavagutti S V."/>
        </authorList>
    </citation>
    <scope>NUCLEOTIDE SEQUENCE</scope>
</reference>
<evidence type="ECO:0000256" key="3">
    <source>
        <dbReference type="ARBA" id="ARBA00022630"/>
    </source>
</evidence>
<evidence type="ECO:0000256" key="8">
    <source>
        <dbReference type="ARBA" id="ARBA00023002"/>
    </source>
</evidence>
<evidence type="ECO:0000256" key="10">
    <source>
        <dbReference type="SAM" id="Phobius"/>
    </source>
</evidence>
<proteinExistence type="inferred from homology"/>
<comment type="subcellular location">
    <subcellularLocation>
        <location evidence="1">Membrane</location>
        <topology evidence="1">Multi-pass membrane protein</topology>
    </subcellularLocation>
</comment>
<feature type="transmembrane region" description="Helical" evidence="10">
    <location>
        <begin position="441"/>
        <end position="461"/>
    </location>
</feature>
<organism evidence="12">
    <name type="scientific">freshwater metagenome</name>
    <dbReference type="NCBI Taxonomy" id="449393"/>
    <lineage>
        <taxon>unclassified sequences</taxon>
        <taxon>metagenomes</taxon>
        <taxon>ecological metagenomes</taxon>
    </lineage>
</organism>
<keyword evidence="3" id="KW-0285">Flavoprotein</keyword>
<dbReference type="GO" id="GO:0016020">
    <property type="term" value="C:membrane"/>
    <property type="evidence" value="ECO:0007669"/>
    <property type="project" value="UniProtKB-SubCell"/>
</dbReference>
<dbReference type="Pfam" id="PF13520">
    <property type="entry name" value="AA_permease_2"/>
    <property type="match status" value="1"/>
</dbReference>
<dbReference type="AlphaFoldDB" id="A0A6J7SUF6"/>
<feature type="transmembrane region" description="Helical" evidence="10">
    <location>
        <begin position="56"/>
        <end position="76"/>
    </location>
</feature>
<dbReference type="SUPFAM" id="SSF51905">
    <property type="entry name" value="FAD/NAD(P)-binding domain"/>
    <property type="match status" value="2"/>
</dbReference>
<dbReference type="GO" id="GO:0004499">
    <property type="term" value="F:N,N-dimethylaniline monooxygenase activity"/>
    <property type="evidence" value="ECO:0007669"/>
    <property type="project" value="InterPro"/>
</dbReference>
<protein>
    <submittedName>
        <fullName evidence="12">Unannotated protein</fullName>
    </submittedName>
</protein>
<gene>
    <name evidence="11" type="ORF">UFOPK2918_00474</name>
    <name evidence="12" type="ORF">UFOPK4303_00178</name>
</gene>
<keyword evidence="7 10" id="KW-1133">Transmembrane helix</keyword>
<dbReference type="Gene3D" id="3.50.50.60">
    <property type="entry name" value="FAD/NAD(P)-binding domain"/>
    <property type="match status" value="1"/>
</dbReference>
<dbReference type="EMBL" id="CAFBQI010000007">
    <property type="protein sequence ID" value="CAB5044817.1"/>
    <property type="molecule type" value="Genomic_DNA"/>
</dbReference>
<evidence type="ECO:0000313" key="12">
    <source>
        <dbReference type="EMBL" id="CAB5044817.1"/>
    </source>
</evidence>
<dbReference type="InterPro" id="IPR000960">
    <property type="entry name" value="Flavin_mOase"/>
</dbReference>
<dbReference type="InterPro" id="IPR050346">
    <property type="entry name" value="FMO-like"/>
</dbReference>
<dbReference type="EMBL" id="CAEZZT010000022">
    <property type="protein sequence ID" value="CAB4774397.1"/>
    <property type="molecule type" value="Genomic_DNA"/>
</dbReference>
<keyword evidence="5" id="KW-0274">FAD</keyword>
<keyword evidence="9 10" id="KW-0472">Membrane</keyword>
<evidence type="ECO:0000256" key="4">
    <source>
        <dbReference type="ARBA" id="ARBA00022692"/>
    </source>
</evidence>